<dbReference type="AlphaFoldDB" id="A0A0B8QKK0"/>
<feature type="transmembrane region" description="Helical" evidence="1">
    <location>
        <begin position="12"/>
        <end position="34"/>
    </location>
</feature>
<dbReference type="RefSeq" id="WP_032943612.1">
    <property type="nucleotide sequence ID" value="NZ_BAABQR010000004.1"/>
</dbReference>
<evidence type="ECO:0000313" key="3">
    <source>
        <dbReference type="Proteomes" id="UP000031847"/>
    </source>
</evidence>
<proteinExistence type="predicted"/>
<dbReference type="Pfam" id="PF15980">
    <property type="entry name" value="ComGF"/>
    <property type="match status" value="1"/>
</dbReference>
<dbReference type="Proteomes" id="UP000031847">
    <property type="component" value="Unassembled WGS sequence"/>
</dbReference>
<accession>A0A0B8QKK0</accession>
<organism evidence="2 3">
    <name type="scientific">Lactococcus lactis subsp. lactis</name>
    <name type="common">Streptococcus lactis</name>
    <dbReference type="NCBI Taxonomy" id="1360"/>
    <lineage>
        <taxon>Bacteria</taxon>
        <taxon>Bacillati</taxon>
        <taxon>Bacillota</taxon>
        <taxon>Bacilli</taxon>
        <taxon>Lactobacillales</taxon>
        <taxon>Streptococcaceae</taxon>
        <taxon>Lactococcus</taxon>
    </lineage>
</organism>
<evidence type="ECO:0000256" key="1">
    <source>
        <dbReference type="SAM" id="Phobius"/>
    </source>
</evidence>
<comment type="caution">
    <text evidence="2">The sequence shown here is derived from an EMBL/GenBank/DDBJ whole genome shotgun (WGS) entry which is preliminary data.</text>
</comment>
<name>A0A0B8QKK0_LACLL</name>
<dbReference type="InterPro" id="IPR016977">
    <property type="entry name" value="ComGF"/>
</dbReference>
<evidence type="ECO:0000313" key="2">
    <source>
        <dbReference type="EMBL" id="GAM79081.1"/>
    </source>
</evidence>
<keyword evidence="1" id="KW-0812">Transmembrane</keyword>
<dbReference type="NCBIfam" id="NF041002">
    <property type="entry name" value="pilin_ComGF"/>
    <property type="match status" value="1"/>
</dbReference>
<keyword evidence="1" id="KW-1133">Transmembrane helix</keyword>
<keyword evidence="1" id="KW-0472">Membrane</keyword>
<dbReference type="EMBL" id="BBSI01000008">
    <property type="protein sequence ID" value="GAM79081.1"/>
    <property type="molecule type" value="Genomic_DNA"/>
</dbReference>
<dbReference type="PIRSF" id="PIRSF031611">
    <property type="entry name" value="Competence_ComGF"/>
    <property type="match status" value="1"/>
</dbReference>
<protein>
    <submittedName>
        <fullName evidence="2">Competence protein ComGF</fullName>
    </submittedName>
</protein>
<sequence>MERKLCDLNFKVKAFTLLECLVALLAISGSVLVISGLTKMLKEQVAISQSDSIKDWQIFCQPMRFELSGTKLDRVEQNFLYVTKDKKLRFGFMSDDFRKTDDKGQGYQPMLYDIKAAKIQATKNLITIRIDFNQGGERTFIYQFPEDT</sequence>
<gene>
    <name evidence="2" type="ORF">JCM5805K_0185</name>
</gene>
<reference evidence="2 3" key="1">
    <citation type="submission" date="2015-01" db="EMBL/GenBank/DDBJ databases">
        <title>Lactococcus lactis subsp.lactis JCM 5805 whole genome shotgun sequence.</title>
        <authorList>
            <person name="Fujii T."/>
            <person name="Tomita Y."/>
            <person name="Ikushima S."/>
            <person name="Fujiwara D."/>
        </authorList>
    </citation>
    <scope>NUCLEOTIDE SEQUENCE [LARGE SCALE GENOMIC DNA]</scope>
    <source>
        <strain evidence="2 3">JCM 5805</strain>
    </source>
</reference>